<dbReference type="GO" id="GO:0061513">
    <property type="term" value="F:glucose 6-phosphate:phosphate antiporter activity"/>
    <property type="evidence" value="ECO:0007669"/>
    <property type="project" value="TreeGrafter"/>
</dbReference>
<reference evidence="8" key="1">
    <citation type="journal article" date="2020" name="mSystems">
        <title>Genome- and Community-Level Interaction Insights into Carbon Utilization and Element Cycling Functions of Hydrothermarchaeota in Hydrothermal Sediment.</title>
        <authorList>
            <person name="Zhou Z."/>
            <person name="Liu Y."/>
            <person name="Xu W."/>
            <person name="Pan J."/>
            <person name="Luo Z.H."/>
            <person name="Li M."/>
        </authorList>
    </citation>
    <scope>NUCLEOTIDE SEQUENCE [LARGE SCALE GENOMIC DNA]</scope>
    <source>
        <strain evidence="8">SpSt-222</strain>
    </source>
</reference>
<dbReference type="PANTHER" id="PTHR43826:SF3">
    <property type="entry name" value="GLUCOSE-6-PHOSPHATE EXCHANGER SLC37A4"/>
    <property type="match status" value="1"/>
</dbReference>
<accession>A0A7C1X484</accession>
<feature type="transmembrane region" description="Helical" evidence="6">
    <location>
        <begin position="401"/>
        <end position="421"/>
    </location>
</feature>
<evidence type="ECO:0000256" key="5">
    <source>
        <dbReference type="SAM" id="MobiDB-lite"/>
    </source>
</evidence>
<dbReference type="PANTHER" id="PTHR43826">
    <property type="entry name" value="GLUCOSE-6-PHOSPHATE EXCHANGER SLC37A4"/>
    <property type="match status" value="1"/>
</dbReference>
<feature type="transmembrane region" description="Helical" evidence="6">
    <location>
        <begin position="243"/>
        <end position="265"/>
    </location>
</feature>
<feature type="transmembrane region" description="Helical" evidence="6">
    <location>
        <begin position="313"/>
        <end position="331"/>
    </location>
</feature>
<feature type="compositionally biased region" description="Polar residues" evidence="5">
    <location>
        <begin position="1"/>
        <end position="11"/>
    </location>
</feature>
<evidence type="ECO:0000256" key="3">
    <source>
        <dbReference type="ARBA" id="ARBA00022989"/>
    </source>
</evidence>
<feature type="transmembrane region" description="Helical" evidence="6">
    <location>
        <begin position="197"/>
        <end position="218"/>
    </location>
</feature>
<evidence type="ECO:0000313" key="8">
    <source>
        <dbReference type="EMBL" id="HEF64013.1"/>
    </source>
</evidence>
<evidence type="ECO:0000256" key="4">
    <source>
        <dbReference type="ARBA" id="ARBA00023136"/>
    </source>
</evidence>
<comment type="subcellular location">
    <subcellularLocation>
        <location evidence="1">Endomembrane system</location>
        <topology evidence="1">Multi-pass membrane protein</topology>
    </subcellularLocation>
</comment>
<sequence>MTRRGTNTLDNTPHRRPKGSPGEQGLAWGGVGPNHILAASWLAYAAFYFPRLAFAASKLGLLADPSLALSRAFLGLADGLFLAVYAAGQFVAGALTDRIGPRRLVVLGLGIACGASLLFATASAPWFLLVTLLLQGTAQATGWAAVCSDVAQHTPPHRRGVAFGILSTSYAFGALAAPVLLGWFAYSVIGQWRAAPLAGATIALLVAVAYALWLRAWFAPDQAGRQVRASKRQPFVLLRSRPLWLLSGADFLLKPVIYATVFWAPVLVRDALPSLDAGAATAIAGLLGLAGLAGPLLAGTISDRLFGGHRVRPAVFALLGCTVALLLFPVAARTQRWWLIALVLLALGITLYAAESLIVGVAAAEAGGSQAAIAVGIVNGVGSVGGILGGLVPGLVTGTSLFLALAFTALIASLLLIPLAYKASGHDHSLR</sequence>
<comment type="caution">
    <text evidence="8">The sequence shown here is derived from an EMBL/GenBank/DDBJ whole genome shotgun (WGS) entry which is preliminary data.</text>
</comment>
<keyword evidence="2 6" id="KW-0812">Transmembrane</keyword>
<feature type="transmembrane region" description="Helical" evidence="6">
    <location>
        <begin position="160"/>
        <end position="185"/>
    </location>
</feature>
<dbReference type="PROSITE" id="PS50850">
    <property type="entry name" value="MFS"/>
    <property type="match status" value="1"/>
</dbReference>
<feature type="transmembrane region" description="Helical" evidence="6">
    <location>
        <begin position="104"/>
        <end position="120"/>
    </location>
</feature>
<dbReference type="SUPFAM" id="SSF103473">
    <property type="entry name" value="MFS general substrate transporter"/>
    <property type="match status" value="1"/>
</dbReference>
<feature type="region of interest" description="Disordered" evidence="5">
    <location>
        <begin position="1"/>
        <end position="24"/>
    </location>
</feature>
<dbReference type="GO" id="GO:0016020">
    <property type="term" value="C:membrane"/>
    <property type="evidence" value="ECO:0007669"/>
    <property type="project" value="InterPro"/>
</dbReference>
<dbReference type="Pfam" id="PF07690">
    <property type="entry name" value="MFS_1"/>
    <property type="match status" value="1"/>
</dbReference>
<dbReference type="InterPro" id="IPR000849">
    <property type="entry name" value="Sugar_P_transporter"/>
</dbReference>
<evidence type="ECO:0000256" key="6">
    <source>
        <dbReference type="SAM" id="Phobius"/>
    </source>
</evidence>
<organism evidence="8">
    <name type="scientific">Thermomicrobium roseum</name>
    <dbReference type="NCBI Taxonomy" id="500"/>
    <lineage>
        <taxon>Bacteria</taxon>
        <taxon>Pseudomonadati</taxon>
        <taxon>Thermomicrobiota</taxon>
        <taxon>Thermomicrobia</taxon>
        <taxon>Thermomicrobiales</taxon>
        <taxon>Thermomicrobiaceae</taxon>
        <taxon>Thermomicrobium</taxon>
    </lineage>
</organism>
<dbReference type="InterPro" id="IPR051337">
    <property type="entry name" value="OPA_Antiporter"/>
</dbReference>
<feature type="transmembrane region" description="Helical" evidence="6">
    <location>
        <begin position="371"/>
        <end position="395"/>
    </location>
</feature>
<feature type="transmembrane region" description="Helical" evidence="6">
    <location>
        <begin position="277"/>
        <end position="301"/>
    </location>
</feature>
<dbReference type="GO" id="GO:0012505">
    <property type="term" value="C:endomembrane system"/>
    <property type="evidence" value="ECO:0007669"/>
    <property type="project" value="UniProtKB-SubCell"/>
</dbReference>
<dbReference type="InterPro" id="IPR020846">
    <property type="entry name" value="MFS_dom"/>
</dbReference>
<dbReference type="InterPro" id="IPR036259">
    <property type="entry name" value="MFS_trans_sf"/>
</dbReference>
<evidence type="ECO:0000256" key="2">
    <source>
        <dbReference type="ARBA" id="ARBA00022692"/>
    </source>
</evidence>
<dbReference type="GO" id="GO:0035435">
    <property type="term" value="P:phosphate ion transmembrane transport"/>
    <property type="evidence" value="ECO:0007669"/>
    <property type="project" value="TreeGrafter"/>
</dbReference>
<evidence type="ECO:0000259" key="7">
    <source>
        <dbReference type="PROSITE" id="PS50850"/>
    </source>
</evidence>
<feature type="transmembrane region" description="Helical" evidence="6">
    <location>
        <begin position="69"/>
        <end position="92"/>
    </location>
</feature>
<evidence type="ECO:0000256" key="1">
    <source>
        <dbReference type="ARBA" id="ARBA00004127"/>
    </source>
</evidence>
<gene>
    <name evidence="8" type="ORF">ENP47_00145</name>
</gene>
<feature type="transmembrane region" description="Helical" evidence="6">
    <location>
        <begin position="337"/>
        <end position="364"/>
    </location>
</feature>
<dbReference type="AlphaFoldDB" id="A0A7C1X484"/>
<protein>
    <submittedName>
        <fullName evidence="8">MFS transporter</fullName>
    </submittedName>
</protein>
<dbReference type="EMBL" id="DSJL01000001">
    <property type="protein sequence ID" value="HEF64013.1"/>
    <property type="molecule type" value="Genomic_DNA"/>
</dbReference>
<keyword evidence="3 6" id="KW-1133">Transmembrane helix</keyword>
<feature type="transmembrane region" description="Helical" evidence="6">
    <location>
        <begin position="25"/>
        <end position="49"/>
    </location>
</feature>
<dbReference type="PIRSF" id="PIRSF002808">
    <property type="entry name" value="Hexose_phosphate_transp"/>
    <property type="match status" value="1"/>
</dbReference>
<dbReference type="InterPro" id="IPR011701">
    <property type="entry name" value="MFS"/>
</dbReference>
<feature type="domain" description="Major facilitator superfamily (MFS) profile" evidence="7">
    <location>
        <begin position="36"/>
        <end position="424"/>
    </location>
</feature>
<name>A0A7C1X484_THERO</name>
<feature type="transmembrane region" description="Helical" evidence="6">
    <location>
        <begin position="126"/>
        <end position="148"/>
    </location>
</feature>
<proteinExistence type="predicted"/>
<keyword evidence="4 6" id="KW-0472">Membrane</keyword>
<dbReference type="Gene3D" id="1.20.1250.20">
    <property type="entry name" value="MFS general substrate transporter like domains"/>
    <property type="match status" value="2"/>
</dbReference>